<dbReference type="AlphaFoldDB" id="A0A3A5MND2"/>
<dbReference type="PRINTS" id="PR00420">
    <property type="entry name" value="RNGMNOXGNASE"/>
</dbReference>
<feature type="region of interest" description="Disordered" evidence="2">
    <location>
        <begin position="152"/>
        <end position="174"/>
    </location>
</feature>
<dbReference type="Gene3D" id="3.50.50.60">
    <property type="entry name" value="FAD/NAD(P)-binding domain"/>
    <property type="match status" value="1"/>
</dbReference>
<dbReference type="InterPro" id="IPR036188">
    <property type="entry name" value="FAD/NAD-bd_sf"/>
</dbReference>
<dbReference type="PROSITE" id="PS51257">
    <property type="entry name" value="PROKAR_LIPOPROTEIN"/>
    <property type="match status" value="1"/>
</dbReference>
<name>A0A3A5MND2_9MICO</name>
<gene>
    <name evidence="4" type="ORF">D6T64_07155</name>
</gene>
<dbReference type="OrthoDB" id="4246007at2"/>
<dbReference type="GO" id="GO:0019622">
    <property type="term" value="P:3-(3-hydroxy)phenylpropionate catabolic process"/>
    <property type="evidence" value="ECO:0007669"/>
    <property type="project" value="TreeGrafter"/>
</dbReference>
<dbReference type="InterPro" id="IPR002938">
    <property type="entry name" value="FAD-bd"/>
</dbReference>
<dbReference type="PANTHER" id="PTHR43476">
    <property type="entry name" value="3-(3-HYDROXY-PHENYL)PROPIONATE/3-HYDROXYCINNAMIC ACID HYDROXYLASE"/>
    <property type="match status" value="1"/>
</dbReference>
<dbReference type="PANTHER" id="PTHR43476:SF3">
    <property type="entry name" value="FAD-BINDING MONOOXYGENASE"/>
    <property type="match status" value="1"/>
</dbReference>
<feature type="domain" description="FAD-binding" evidence="3">
    <location>
        <begin position="7"/>
        <end position="377"/>
    </location>
</feature>
<dbReference type="EMBL" id="QZVS01000074">
    <property type="protein sequence ID" value="RJT89339.1"/>
    <property type="molecule type" value="Genomic_DNA"/>
</dbReference>
<dbReference type="Proteomes" id="UP000272015">
    <property type="component" value="Unassembled WGS sequence"/>
</dbReference>
<evidence type="ECO:0000313" key="5">
    <source>
        <dbReference type="Proteomes" id="UP000272015"/>
    </source>
</evidence>
<sequence length="424" mass="45111">MRDGMRDVIVVGGGPVGMMLACLLAAEGLDVEVLERRTEPSMRSRAIGIHPPSLRALARIGVADALIERAVQIEDGVVECDRHRLGRMEFTRVGAEYPFVAALPQYETEALLRQRFDQLAPGRVRGGAIVTGVRDAGDHVDVDVDVDVREAPAAPGRTAQPTEVPTGTAQPTEVPTGTVQARYVVGADGARSVVRAAAGIRFTKYGPPATYLMGDFDTEPLASEQYMHQNGAGSAKTAHSRAVLYFERGGVVESFPLPGGRRRWVAMTDRLSPGASSADLAGIIRWRTGVDVGVPLGPASAFAVQQHLAARLVAGRIALVGDAAHEISPIGGQGMNLGWLDAVQLAPALRRAIRETDAAPSALETYDRRRRRTARTAAVQAGFNMAMGRPRTGALLAARNALVRSLAAPPASALVARAFTMRWL</sequence>
<protein>
    <submittedName>
        <fullName evidence="4">FAD-dependent monooxygenase</fullName>
    </submittedName>
</protein>
<keyword evidence="5" id="KW-1185">Reference proteome</keyword>
<evidence type="ECO:0000256" key="1">
    <source>
        <dbReference type="ARBA" id="ARBA00023002"/>
    </source>
</evidence>
<evidence type="ECO:0000256" key="2">
    <source>
        <dbReference type="SAM" id="MobiDB-lite"/>
    </source>
</evidence>
<evidence type="ECO:0000313" key="4">
    <source>
        <dbReference type="EMBL" id="RJT89339.1"/>
    </source>
</evidence>
<organism evidence="4 5">
    <name type="scientific">Cryobacterium melibiosiphilum</name>
    <dbReference type="NCBI Taxonomy" id="995039"/>
    <lineage>
        <taxon>Bacteria</taxon>
        <taxon>Bacillati</taxon>
        <taxon>Actinomycetota</taxon>
        <taxon>Actinomycetes</taxon>
        <taxon>Micrococcales</taxon>
        <taxon>Microbacteriaceae</taxon>
        <taxon>Cryobacterium</taxon>
    </lineage>
</organism>
<keyword evidence="4" id="KW-0503">Monooxygenase</keyword>
<dbReference type="GO" id="GO:0071949">
    <property type="term" value="F:FAD binding"/>
    <property type="evidence" value="ECO:0007669"/>
    <property type="project" value="InterPro"/>
</dbReference>
<reference evidence="4 5" key="1">
    <citation type="submission" date="2018-09" db="EMBL/GenBank/DDBJ databases">
        <title>Novel species of Cryobacterium.</title>
        <authorList>
            <person name="Liu Q."/>
            <person name="Xin Y.-H."/>
        </authorList>
    </citation>
    <scope>NUCLEOTIDE SEQUENCE [LARGE SCALE GENOMIC DNA]</scope>
    <source>
        <strain evidence="4 5">Hh39</strain>
    </source>
</reference>
<evidence type="ECO:0000259" key="3">
    <source>
        <dbReference type="Pfam" id="PF01494"/>
    </source>
</evidence>
<dbReference type="SUPFAM" id="SSF51905">
    <property type="entry name" value="FAD/NAD(P)-binding domain"/>
    <property type="match status" value="1"/>
</dbReference>
<dbReference type="Gene3D" id="3.30.70.2450">
    <property type="match status" value="1"/>
</dbReference>
<feature type="compositionally biased region" description="Polar residues" evidence="2">
    <location>
        <begin position="159"/>
        <end position="174"/>
    </location>
</feature>
<keyword evidence="1" id="KW-0560">Oxidoreductase</keyword>
<dbReference type="GO" id="GO:0008688">
    <property type="term" value="F:3-(3-hydroxyphenyl)propionate hydroxylase activity"/>
    <property type="evidence" value="ECO:0007669"/>
    <property type="project" value="TreeGrafter"/>
</dbReference>
<proteinExistence type="predicted"/>
<comment type="caution">
    <text evidence="4">The sequence shown here is derived from an EMBL/GenBank/DDBJ whole genome shotgun (WGS) entry which is preliminary data.</text>
</comment>
<dbReference type="Pfam" id="PF01494">
    <property type="entry name" value="FAD_binding_3"/>
    <property type="match status" value="1"/>
</dbReference>
<accession>A0A3A5MND2</accession>
<dbReference type="InterPro" id="IPR050631">
    <property type="entry name" value="PheA/TfdB_FAD_monoxygenase"/>
</dbReference>